<dbReference type="Proteomes" id="UP000694853">
    <property type="component" value="Unplaced"/>
</dbReference>
<feature type="transmembrane region" description="Helical" evidence="3">
    <location>
        <begin position="565"/>
        <end position="585"/>
    </location>
</feature>
<protein>
    <submittedName>
        <fullName evidence="5">Myosin-2</fullName>
    </submittedName>
</protein>
<proteinExistence type="predicted"/>
<reference evidence="5" key="2">
    <citation type="submission" date="2025-08" db="UniProtKB">
        <authorList>
            <consortium name="RefSeq"/>
        </authorList>
    </citation>
    <scope>IDENTIFICATION</scope>
    <source>
        <tissue evidence="5">Young leaves</tissue>
    </source>
</reference>
<dbReference type="GeneID" id="113872401"/>
<evidence type="ECO:0000313" key="4">
    <source>
        <dbReference type="Proteomes" id="UP000694853"/>
    </source>
</evidence>
<evidence type="ECO:0000313" key="5">
    <source>
        <dbReference type="RefSeq" id="XP_027365734.1"/>
    </source>
</evidence>
<dbReference type="OrthoDB" id="689590at2759"/>
<dbReference type="SUPFAM" id="SSF57997">
    <property type="entry name" value="Tropomyosin"/>
    <property type="match status" value="1"/>
</dbReference>
<feature type="region of interest" description="Disordered" evidence="2">
    <location>
        <begin position="1"/>
        <end position="27"/>
    </location>
</feature>
<evidence type="ECO:0000256" key="1">
    <source>
        <dbReference type="SAM" id="Coils"/>
    </source>
</evidence>
<name>A0A8B8MEZ4_ABRPR</name>
<dbReference type="AlphaFoldDB" id="A0A8B8MEZ4"/>
<sequence length="588" mass="67310">MAKKKLSHQSHSKPQTETPPMATATDDIDPSVQIQNLKNLNSVLLKETTHRRQQIESLQLALHRSAIASDDNLAVDLQNDVLLVFVESQVKEVALRFLGDKNQREYEVAALKRQVHDLASQVHNDKRSLSVLTQERDQLKNDVVAESKRLEETASRERKLLEEAEKLRLEGDKLMEEVSEKERVIVEHKKDRDLAVRESQESLKVIEKLKEEIVRVSREKSETVKLNSAQELKINGLELELKQLSESLRNSRNEEGFMRDKVLQLEGNLGIAMQKEEEMAMEMSALLREKKEVEKCVEMLKEEKDAVNKVLGMVQKELEEKQHELDEAIRVRSEVEHVKVNRENEIVVLKGEVDRLRGVVDKLKEQCRKFEEENKELLSQVNHYKNDVDEMVLEKDSIRKGFEEEKKKVGNLELRVAEAEGMIERSVAELEEMKSVGEKHIEKITMLEHRVDVLMKEKSALQGSLVEAQRESDDLRAKVELWCTNSSKALAKLKGTAALVCQYKDRGEEVVSNEKLVEGEIQPYVEELDAIKKAFKSKNEMVDDMKQQVVLMKKTVAEAHKSKSLWTAISSATTIFAAALAAYVARGR</sequence>
<gene>
    <name evidence="5" type="primary">LOC113872401</name>
</gene>
<feature type="compositionally biased region" description="Basic residues" evidence="2">
    <location>
        <begin position="1"/>
        <end position="11"/>
    </location>
</feature>
<keyword evidence="3" id="KW-0812">Transmembrane</keyword>
<reference evidence="4" key="1">
    <citation type="journal article" date="2019" name="Toxins">
        <title>Detection of Abrin-Like and Prepropulchellin-Like Toxin Genes and Transcripts Using Whole Genome Sequencing and Full-Length Transcript Sequencing of Abrus precatorius.</title>
        <authorList>
            <person name="Hovde B.T."/>
            <person name="Daligault H.E."/>
            <person name="Hanschen E.R."/>
            <person name="Kunde Y.A."/>
            <person name="Johnson M.B."/>
            <person name="Starkenburg S.R."/>
            <person name="Johnson S.L."/>
        </authorList>
    </citation>
    <scope>NUCLEOTIDE SEQUENCE [LARGE SCALE GENOMIC DNA]</scope>
</reference>
<evidence type="ECO:0000256" key="2">
    <source>
        <dbReference type="SAM" id="MobiDB-lite"/>
    </source>
</evidence>
<evidence type="ECO:0000256" key="3">
    <source>
        <dbReference type="SAM" id="Phobius"/>
    </source>
</evidence>
<dbReference type="RefSeq" id="XP_027365734.1">
    <property type="nucleotide sequence ID" value="XM_027509933.1"/>
</dbReference>
<accession>A0A8B8MEZ4</accession>
<organism evidence="4 5">
    <name type="scientific">Abrus precatorius</name>
    <name type="common">Indian licorice</name>
    <name type="synonym">Glycine abrus</name>
    <dbReference type="NCBI Taxonomy" id="3816"/>
    <lineage>
        <taxon>Eukaryota</taxon>
        <taxon>Viridiplantae</taxon>
        <taxon>Streptophyta</taxon>
        <taxon>Embryophyta</taxon>
        <taxon>Tracheophyta</taxon>
        <taxon>Spermatophyta</taxon>
        <taxon>Magnoliopsida</taxon>
        <taxon>eudicotyledons</taxon>
        <taxon>Gunneridae</taxon>
        <taxon>Pentapetalae</taxon>
        <taxon>rosids</taxon>
        <taxon>fabids</taxon>
        <taxon>Fabales</taxon>
        <taxon>Fabaceae</taxon>
        <taxon>Papilionoideae</taxon>
        <taxon>50 kb inversion clade</taxon>
        <taxon>NPAAA clade</taxon>
        <taxon>indigoferoid/millettioid clade</taxon>
        <taxon>Abreae</taxon>
        <taxon>Abrus</taxon>
    </lineage>
</organism>
<feature type="coiled-coil region" evidence="1">
    <location>
        <begin position="283"/>
        <end position="478"/>
    </location>
</feature>
<dbReference type="Gene3D" id="1.10.287.1490">
    <property type="match status" value="1"/>
</dbReference>
<feature type="coiled-coil region" evidence="1">
    <location>
        <begin position="129"/>
        <end position="254"/>
    </location>
</feature>
<keyword evidence="1" id="KW-0175">Coiled coil</keyword>
<keyword evidence="4" id="KW-1185">Reference proteome</keyword>
<dbReference type="KEGG" id="aprc:113872401"/>
<keyword evidence="3" id="KW-1133">Transmembrane helix</keyword>
<keyword evidence="3" id="KW-0472">Membrane</keyword>